<dbReference type="GO" id="GO:0046872">
    <property type="term" value="F:metal ion binding"/>
    <property type="evidence" value="ECO:0007669"/>
    <property type="project" value="UniProtKB-KW"/>
</dbReference>
<dbReference type="InterPro" id="IPR050482">
    <property type="entry name" value="Sensor_HK_TwoCompSys"/>
</dbReference>
<organism evidence="27 28">
    <name type="scientific">Planotetraspora silvatica</name>
    <dbReference type="NCBI Taxonomy" id="234614"/>
    <lineage>
        <taxon>Bacteria</taxon>
        <taxon>Bacillati</taxon>
        <taxon>Actinomycetota</taxon>
        <taxon>Actinomycetes</taxon>
        <taxon>Streptosporangiales</taxon>
        <taxon>Streptosporangiaceae</taxon>
        <taxon>Planotetraspora</taxon>
    </lineage>
</organism>
<evidence type="ECO:0000256" key="24">
    <source>
        <dbReference type="SAM" id="Phobius"/>
    </source>
</evidence>
<reference evidence="27" key="1">
    <citation type="submission" date="2021-01" db="EMBL/GenBank/DDBJ databases">
        <title>Whole genome shotgun sequence of Planotetraspora silvatica NBRC 100141.</title>
        <authorList>
            <person name="Komaki H."/>
            <person name="Tamura T."/>
        </authorList>
    </citation>
    <scope>NUCLEOTIDE SEQUENCE</scope>
    <source>
        <strain evidence="27">NBRC 100141</strain>
    </source>
</reference>
<evidence type="ECO:0000259" key="26">
    <source>
        <dbReference type="PROSITE" id="PS50885"/>
    </source>
</evidence>
<dbReference type="AlphaFoldDB" id="A0A8J3UK34"/>
<dbReference type="PROSITE" id="PS50109">
    <property type="entry name" value="HIS_KIN"/>
    <property type="match status" value="1"/>
</dbReference>
<dbReference type="PANTHER" id="PTHR24421">
    <property type="entry name" value="NITRATE/NITRITE SENSOR PROTEIN NARX-RELATED"/>
    <property type="match status" value="1"/>
</dbReference>
<evidence type="ECO:0000256" key="17">
    <source>
        <dbReference type="ARBA" id="ARBA00023012"/>
    </source>
</evidence>
<evidence type="ECO:0000256" key="12">
    <source>
        <dbReference type="ARBA" id="ARBA00022692"/>
    </source>
</evidence>
<dbReference type="PANTHER" id="PTHR24421:SF37">
    <property type="entry name" value="SENSOR HISTIDINE KINASE NARS"/>
    <property type="match status" value="1"/>
</dbReference>
<dbReference type="CDD" id="cd16917">
    <property type="entry name" value="HATPase_UhpB-NarQ-NarX-like"/>
    <property type="match status" value="1"/>
</dbReference>
<evidence type="ECO:0000256" key="22">
    <source>
        <dbReference type="SAM" id="Coils"/>
    </source>
</evidence>
<comment type="catalytic activity">
    <reaction evidence="1">
        <text>ATP + protein L-histidine = ADP + protein N-phospho-L-histidine.</text>
        <dbReference type="EC" id="2.7.13.3"/>
    </reaction>
</comment>
<dbReference type="Pfam" id="PF02518">
    <property type="entry name" value="HATPase_c"/>
    <property type="match status" value="1"/>
</dbReference>
<keyword evidence="15 24" id="KW-1133">Transmembrane helix</keyword>
<dbReference type="EC" id="2.7.13.3" evidence="5"/>
<dbReference type="GO" id="GO:0000155">
    <property type="term" value="F:phosphorelay sensor kinase activity"/>
    <property type="evidence" value="ECO:0007669"/>
    <property type="project" value="InterPro"/>
</dbReference>
<comment type="subcellular location">
    <subcellularLocation>
        <location evidence="4">Cell membrane</location>
        <topology evidence="4">Multi-pass membrane protein</topology>
    </subcellularLocation>
    <subcellularLocation>
        <location evidence="3">Cytoplasm</location>
    </subcellularLocation>
</comment>
<dbReference type="CDD" id="cd06225">
    <property type="entry name" value="HAMP"/>
    <property type="match status" value="1"/>
</dbReference>
<evidence type="ECO:0000256" key="7">
    <source>
        <dbReference type="ARBA" id="ARBA00022475"/>
    </source>
</evidence>
<dbReference type="EMBL" id="BOOQ01000024">
    <property type="protein sequence ID" value="GII47263.1"/>
    <property type="molecule type" value="Genomic_DNA"/>
</dbReference>
<comment type="cofactor">
    <cofactor evidence="2">
        <name>[4Fe-4S] cluster</name>
        <dbReference type="ChEBI" id="CHEBI:49883"/>
    </cofactor>
</comment>
<dbReference type="InterPro" id="IPR003594">
    <property type="entry name" value="HATPase_dom"/>
</dbReference>
<evidence type="ECO:0000256" key="5">
    <source>
        <dbReference type="ARBA" id="ARBA00012438"/>
    </source>
</evidence>
<keyword evidence="19 24" id="KW-0472">Membrane</keyword>
<keyword evidence="7" id="KW-1003">Cell membrane</keyword>
<keyword evidence="22" id="KW-0175">Coiled coil</keyword>
<dbReference type="InterPro" id="IPR036890">
    <property type="entry name" value="HATPase_C_sf"/>
</dbReference>
<dbReference type="SMART" id="SM00387">
    <property type="entry name" value="HATPase_c"/>
    <property type="match status" value="1"/>
</dbReference>
<evidence type="ECO:0000256" key="13">
    <source>
        <dbReference type="ARBA" id="ARBA00022723"/>
    </source>
</evidence>
<dbReference type="InterPro" id="IPR005467">
    <property type="entry name" value="His_kinase_dom"/>
</dbReference>
<dbReference type="GO" id="GO:0005886">
    <property type="term" value="C:plasma membrane"/>
    <property type="evidence" value="ECO:0007669"/>
    <property type="project" value="UniProtKB-SubCell"/>
</dbReference>
<keyword evidence="28" id="KW-1185">Reference proteome</keyword>
<evidence type="ECO:0000256" key="15">
    <source>
        <dbReference type="ARBA" id="ARBA00022989"/>
    </source>
</evidence>
<dbReference type="Gene3D" id="1.20.5.1930">
    <property type="match status" value="1"/>
</dbReference>
<gene>
    <name evidence="27" type="ORF">Psi02_36870</name>
</gene>
<evidence type="ECO:0000256" key="10">
    <source>
        <dbReference type="ARBA" id="ARBA00022553"/>
    </source>
</evidence>
<dbReference type="Gene3D" id="6.10.340.10">
    <property type="match status" value="1"/>
</dbReference>
<feature type="domain" description="Histidine kinase" evidence="25">
    <location>
        <begin position="299"/>
        <end position="490"/>
    </location>
</feature>
<dbReference type="SUPFAM" id="SSF55874">
    <property type="entry name" value="ATPase domain of HSP90 chaperone/DNA topoisomerase II/histidine kinase"/>
    <property type="match status" value="1"/>
</dbReference>
<keyword evidence="18" id="KW-0411">Iron-sulfur</keyword>
<dbReference type="PRINTS" id="PR00344">
    <property type="entry name" value="BCTRLSENSOR"/>
</dbReference>
<dbReference type="Gene3D" id="3.30.565.10">
    <property type="entry name" value="Histidine kinase-like ATPase, C-terminal domain"/>
    <property type="match status" value="1"/>
</dbReference>
<protein>
    <recommendedName>
        <fullName evidence="6">Oxygen sensor histidine kinase NreB</fullName>
        <ecNumber evidence="5">2.7.13.3</ecNumber>
    </recommendedName>
    <alternativeName>
        <fullName evidence="21">Nitrogen regulation protein B</fullName>
    </alternativeName>
</protein>
<evidence type="ECO:0000256" key="23">
    <source>
        <dbReference type="SAM" id="MobiDB-lite"/>
    </source>
</evidence>
<feature type="compositionally biased region" description="Polar residues" evidence="23">
    <location>
        <begin position="496"/>
        <end position="509"/>
    </location>
</feature>
<keyword evidence="14" id="KW-0418">Kinase</keyword>
<name>A0A8J3UK34_9ACTN</name>
<keyword evidence="8" id="KW-0004">4Fe-4S</keyword>
<dbReference type="Pfam" id="PF07730">
    <property type="entry name" value="HisKA_3"/>
    <property type="match status" value="1"/>
</dbReference>
<keyword evidence="9" id="KW-0963">Cytoplasm</keyword>
<dbReference type="Proteomes" id="UP000644610">
    <property type="component" value="Unassembled WGS sequence"/>
</dbReference>
<evidence type="ECO:0000256" key="14">
    <source>
        <dbReference type="ARBA" id="ARBA00022777"/>
    </source>
</evidence>
<dbReference type="InterPro" id="IPR003660">
    <property type="entry name" value="HAMP_dom"/>
</dbReference>
<dbReference type="GO" id="GO:0005737">
    <property type="term" value="C:cytoplasm"/>
    <property type="evidence" value="ECO:0007669"/>
    <property type="project" value="UniProtKB-SubCell"/>
</dbReference>
<sequence length="509" mass="53929">MAASYVLVTAAAVLVVESVLLGVYVPSIVDDTGLQNRVQAQANHDANILSLALSNLNVTTPAATMKQLLIMAQKVTKGQISLDGSPVKQDKGVQIIVTDGKATDQPVEVLADVSGRVVTSSANGIYPPGSPLDVRLFPEGGGGRGKTRMGDATWWSSPVLLYPPGTPSSGMETAVAPKYKIAGYVHVQAPSGSGGAGDVPGSLLRLLVPGALVLVLVVPVGLIFGLLSTRRLIGRVRRLADVTGAVAQGDFRPRVPVTEGDEVGRLEESFNRMTERLESALQAERRAGQAEARQAERGRIARELHDSISQDLFSLSLLAAGMRRAASDRLQNEAESMERTATRAMREMQALLLELRPVALEDAGLVPAIEELCRAYETRLGLGVETRLDEVPLAPAAEHAVLRLVQEAFSNAIKHADPSIVRVRLARVEGTVRVEISDDGAGFDPSAVAVNHGMGLRLMRERVEELHGTFDLWTAPGQGTTVAASLPSASAEPPSRTGTAVLTSTGERP</sequence>
<dbReference type="InterPro" id="IPR011712">
    <property type="entry name" value="Sig_transdc_His_kin_sub3_dim/P"/>
</dbReference>
<dbReference type="GO" id="GO:0051539">
    <property type="term" value="F:4 iron, 4 sulfur cluster binding"/>
    <property type="evidence" value="ECO:0007669"/>
    <property type="project" value="UniProtKB-KW"/>
</dbReference>
<accession>A0A8J3UK34</accession>
<feature type="region of interest" description="Disordered" evidence="23">
    <location>
        <begin position="483"/>
        <end position="509"/>
    </location>
</feature>
<feature type="coiled-coil region" evidence="22">
    <location>
        <begin position="327"/>
        <end position="354"/>
    </location>
</feature>
<comment type="function">
    <text evidence="20">Member of the two-component regulatory system NreB/NreC involved in the control of dissimilatory nitrate/nitrite reduction in response to oxygen. NreB functions as a direct oxygen sensor histidine kinase which is autophosphorylated, in the absence of oxygen, probably at the conserved histidine residue, and transfers its phosphate group probably to a conserved aspartate residue of NreC. NreB/NreC activates the expression of the nitrate (narGHJI) and nitrite (nir) reductase operons, as well as the putative nitrate transporter gene narT.</text>
</comment>
<evidence type="ECO:0000256" key="4">
    <source>
        <dbReference type="ARBA" id="ARBA00004651"/>
    </source>
</evidence>
<keyword evidence="12 24" id="KW-0812">Transmembrane</keyword>
<evidence type="ECO:0000259" key="25">
    <source>
        <dbReference type="PROSITE" id="PS50109"/>
    </source>
</evidence>
<evidence type="ECO:0000256" key="9">
    <source>
        <dbReference type="ARBA" id="ARBA00022490"/>
    </source>
</evidence>
<dbReference type="SUPFAM" id="SSF158472">
    <property type="entry name" value="HAMP domain-like"/>
    <property type="match status" value="1"/>
</dbReference>
<dbReference type="SMART" id="SM00304">
    <property type="entry name" value="HAMP"/>
    <property type="match status" value="1"/>
</dbReference>
<evidence type="ECO:0000256" key="1">
    <source>
        <dbReference type="ARBA" id="ARBA00000085"/>
    </source>
</evidence>
<evidence type="ECO:0000256" key="2">
    <source>
        <dbReference type="ARBA" id="ARBA00001966"/>
    </source>
</evidence>
<feature type="transmembrane region" description="Helical" evidence="24">
    <location>
        <begin position="206"/>
        <end position="228"/>
    </location>
</feature>
<feature type="domain" description="HAMP" evidence="26">
    <location>
        <begin position="230"/>
        <end position="282"/>
    </location>
</feature>
<keyword evidence="16" id="KW-0408">Iron</keyword>
<evidence type="ECO:0000256" key="16">
    <source>
        <dbReference type="ARBA" id="ARBA00023004"/>
    </source>
</evidence>
<dbReference type="PROSITE" id="PS50885">
    <property type="entry name" value="HAMP"/>
    <property type="match status" value="1"/>
</dbReference>
<keyword evidence="11" id="KW-0808">Transferase</keyword>
<comment type="caution">
    <text evidence="27">The sequence shown here is derived from an EMBL/GenBank/DDBJ whole genome shotgun (WGS) entry which is preliminary data.</text>
</comment>
<evidence type="ECO:0000256" key="11">
    <source>
        <dbReference type="ARBA" id="ARBA00022679"/>
    </source>
</evidence>
<evidence type="ECO:0000256" key="19">
    <source>
        <dbReference type="ARBA" id="ARBA00023136"/>
    </source>
</evidence>
<keyword evidence="17" id="KW-0902">Two-component regulatory system</keyword>
<dbReference type="Pfam" id="PF00672">
    <property type="entry name" value="HAMP"/>
    <property type="match status" value="1"/>
</dbReference>
<evidence type="ECO:0000256" key="21">
    <source>
        <dbReference type="ARBA" id="ARBA00030800"/>
    </source>
</evidence>
<keyword evidence="13" id="KW-0479">Metal-binding</keyword>
<evidence type="ECO:0000256" key="3">
    <source>
        <dbReference type="ARBA" id="ARBA00004496"/>
    </source>
</evidence>
<dbReference type="InterPro" id="IPR004358">
    <property type="entry name" value="Sig_transdc_His_kin-like_C"/>
</dbReference>
<evidence type="ECO:0000313" key="27">
    <source>
        <dbReference type="EMBL" id="GII47263.1"/>
    </source>
</evidence>
<feature type="compositionally biased region" description="Low complexity" evidence="23">
    <location>
        <begin position="483"/>
        <end position="495"/>
    </location>
</feature>
<proteinExistence type="predicted"/>
<evidence type="ECO:0000256" key="18">
    <source>
        <dbReference type="ARBA" id="ARBA00023014"/>
    </source>
</evidence>
<dbReference type="GO" id="GO:0046983">
    <property type="term" value="F:protein dimerization activity"/>
    <property type="evidence" value="ECO:0007669"/>
    <property type="project" value="InterPro"/>
</dbReference>
<evidence type="ECO:0000256" key="8">
    <source>
        <dbReference type="ARBA" id="ARBA00022485"/>
    </source>
</evidence>
<evidence type="ECO:0000256" key="20">
    <source>
        <dbReference type="ARBA" id="ARBA00024827"/>
    </source>
</evidence>
<evidence type="ECO:0000313" key="28">
    <source>
        <dbReference type="Proteomes" id="UP000644610"/>
    </source>
</evidence>
<evidence type="ECO:0000256" key="6">
    <source>
        <dbReference type="ARBA" id="ARBA00017322"/>
    </source>
</evidence>
<keyword evidence="10" id="KW-0597">Phosphoprotein</keyword>